<sequence>MAHSQTPTEQIPAGSPFAPTLDHLVIAVPDLAAGIAEFAELSGAEAVPGGSHPGLGTANALLRIRPVGWGADALTYLEIIGPDPEQDPASAASRLQGVTGMTLQRWAVHPEDFDATVASARAAGVDLGEVHDMSRATPDGGTLEWRLTRRAPLALGGVQPFLIDWLDSPHPALVDAPLVELVDFEALAPDVEATRAALAALGAAVMPVHEGDHHGLRATFRSPNGEFTVLT</sequence>
<protein>
    <submittedName>
        <fullName evidence="2">VOC family protein</fullName>
    </submittedName>
</protein>
<dbReference type="Pfam" id="PF13468">
    <property type="entry name" value="Glyoxalase_3"/>
    <property type="match status" value="1"/>
</dbReference>
<dbReference type="EMBL" id="BAAANO010000002">
    <property type="protein sequence ID" value="GAA1997552.1"/>
    <property type="molecule type" value="Genomic_DNA"/>
</dbReference>
<keyword evidence="3" id="KW-1185">Reference proteome</keyword>
<name>A0ABP5EFI4_9MICO</name>
<dbReference type="PANTHER" id="PTHR40265">
    <property type="entry name" value="BLL2707 PROTEIN"/>
    <property type="match status" value="1"/>
</dbReference>
<accession>A0ABP5EFI4</accession>
<dbReference type="Gene3D" id="3.10.180.10">
    <property type="entry name" value="2,3-Dihydroxybiphenyl 1,2-Dioxygenase, domain 1"/>
    <property type="match status" value="1"/>
</dbReference>
<dbReference type="Proteomes" id="UP001500755">
    <property type="component" value="Unassembled WGS sequence"/>
</dbReference>
<comment type="caution">
    <text evidence="2">The sequence shown here is derived from an EMBL/GenBank/DDBJ whole genome shotgun (WGS) entry which is preliminary data.</text>
</comment>
<evidence type="ECO:0000313" key="3">
    <source>
        <dbReference type="Proteomes" id="UP001500755"/>
    </source>
</evidence>
<dbReference type="InterPro" id="IPR025870">
    <property type="entry name" value="Glyoxalase-like_dom"/>
</dbReference>
<dbReference type="PANTHER" id="PTHR40265:SF1">
    <property type="entry name" value="GLYOXALASE-LIKE DOMAIN-CONTAINING PROTEIN"/>
    <property type="match status" value="1"/>
</dbReference>
<evidence type="ECO:0000313" key="2">
    <source>
        <dbReference type="EMBL" id="GAA1997552.1"/>
    </source>
</evidence>
<dbReference type="InterPro" id="IPR029068">
    <property type="entry name" value="Glyas_Bleomycin-R_OHBP_Dase"/>
</dbReference>
<evidence type="ECO:0000259" key="1">
    <source>
        <dbReference type="Pfam" id="PF13468"/>
    </source>
</evidence>
<feature type="domain" description="Glyoxalase-like" evidence="1">
    <location>
        <begin position="21"/>
        <end position="201"/>
    </location>
</feature>
<gene>
    <name evidence="2" type="ORF">GCM10009755_00780</name>
</gene>
<dbReference type="SUPFAM" id="SSF54593">
    <property type="entry name" value="Glyoxalase/Bleomycin resistance protein/Dihydroxybiphenyl dioxygenase"/>
    <property type="match status" value="1"/>
</dbReference>
<reference evidence="3" key="1">
    <citation type="journal article" date="2019" name="Int. J. Syst. Evol. Microbiol.">
        <title>The Global Catalogue of Microorganisms (GCM) 10K type strain sequencing project: providing services to taxonomists for standard genome sequencing and annotation.</title>
        <authorList>
            <consortium name="The Broad Institute Genomics Platform"/>
            <consortium name="The Broad Institute Genome Sequencing Center for Infectious Disease"/>
            <person name="Wu L."/>
            <person name="Ma J."/>
        </authorList>
    </citation>
    <scope>NUCLEOTIDE SEQUENCE [LARGE SCALE GENOMIC DNA]</scope>
    <source>
        <strain evidence="3">JCM 14546</strain>
    </source>
</reference>
<proteinExistence type="predicted"/>
<dbReference type="RefSeq" id="WP_344305918.1">
    <property type="nucleotide sequence ID" value="NZ_BAAANO010000002.1"/>
</dbReference>
<organism evidence="2 3">
    <name type="scientific">Brevibacterium samyangense</name>
    <dbReference type="NCBI Taxonomy" id="366888"/>
    <lineage>
        <taxon>Bacteria</taxon>
        <taxon>Bacillati</taxon>
        <taxon>Actinomycetota</taxon>
        <taxon>Actinomycetes</taxon>
        <taxon>Micrococcales</taxon>
        <taxon>Brevibacteriaceae</taxon>
        <taxon>Brevibacterium</taxon>
    </lineage>
</organism>